<dbReference type="InterPro" id="IPR010730">
    <property type="entry name" value="HET"/>
</dbReference>
<name>A0A0D2F8N3_9EURO</name>
<evidence type="ECO:0000313" key="4">
    <source>
        <dbReference type="Proteomes" id="UP000054266"/>
    </source>
</evidence>
<feature type="domain" description="Heterokaryon incompatibility" evidence="2">
    <location>
        <begin position="300"/>
        <end position="437"/>
    </location>
</feature>
<evidence type="ECO:0000259" key="2">
    <source>
        <dbReference type="Pfam" id="PF06985"/>
    </source>
</evidence>
<dbReference type="PANTHER" id="PTHR24148">
    <property type="entry name" value="ANKYRIN REPEAT DOMAIN-CONTAINING PROTEIN 39 HOMOLOG-RELATED"/>
    <property type="match status" value="1"/>
</dbReference>
<dbReference type="AlphaFoldDB" id="A0A0D2F8N3"/>
<dbReference type="Proteomes" id="UP000054266">
    <property type="component" value="Unassembled WGS sequence"/>
</dbReference>
<organism evidence="3 4">
    <name type="scientific">Phialophora macrospora</name>
    <dbReference type="NCBI Taxonomy" id="1851006"/>
    <lineage>
        <taxon>Eukaryota</taxon>
        <taxon>Fungi</taxon>
        <taxon>Dikarya</taxon>
        <taxon>Ascomycota</taxon>
        <taxon>Pezizomycotina</taxon>
        <taxon>Eurotiomycetes</taxon>
        <taxon>Chaetothyriomycetidae</taxon>
        <taxon>Chaetothyriales</taxon>
        <taxon>Herpotrichiellaceae</taxon>
        <taxon>Phialophora</taxon>
    </lineage>
</organism>
<dbReference type="Pfam" id="PF26639">
    <property type="entry name" value="Het-6_barrel"/>
    <property type="match status" value="1"/>
</dbReference>
<protein>
    <recommendedName>
        <fullName evidence="2">Heterokaryon incompatibility domain-containing protein</fullName>
    </recommendedName>
</protein>
<dbReference type="PANTHER" id="PTHR24148:SF64">
    <property type="entry name" value="HETEROKARYON INCOMPATIBILITY DOMAIN-CONTAINING PROTEIN"/>
    <property type="match status" value="1"/>
</dbReference>
<evidence type="ECO:0000313" key="3">
    <source>
        <dbReference type="EMBL" id="KIW64378.1"/>
    </source>
</evidence>
<reference evidence="3 4" key="1">
    <citation type="submission" date="2015-01" db="EMBL/GenBank/DDBJ databases">
        <title>The Genome Sequence of Capronia semiimmersa CBS27337.</title>
        <authorList>
            <consortium name="The Broad Institute Genomics Platform"/>
            <person name="Cuomo C."/>
            <person name="de Hoog S."/>
            <person name="Gorbushina A."/>
            <person name="Stielow B."/>
            <person name="Teixiera M."/>
            <person name="Abouelleil A."/>
            <person name="Chapman S.B."/>
            <person name="Priest M."/>
            <person name="Young S.K."/>
            <person name="Wortman J."/>
            <person name="Nusbaum C."/>
            <person name="Birren B."/>
        </authorList>
    </citation>
    <scope>NUCLEOTIDE SEQUENCE [LARGE SCALE GENOMIC DNA]</scope>
    <source>
        <strain evidence="3 4">CBS 27337</strain>
    </source>
</reference>
<evidence type="ECO:0000256" key="1">
    <source>
        <dbReference type="SAM" id="MobiDB-lite"/>
    </source>
</evidence>
<dbReference type="InterPro" id="IPR052895">
    <property type="entry name" value="HetReg/Transcr_Mod"/>
</dbReference>
<dbReference type="Pfam" id="PF06985">
    <property type="entry name" value="HET"/>
    <property type="match status" value="1"/>
</dbReference>
<feature type="region of interest" description="Disordered" evidence="1">
    <location>
        <begin position="1"/>
        <end position="74"/>
    </location>
</feature>
<keyword evidence="4" id="KW-1185">Reference proteome</keyword>
<feature type="compositionally biased region" description="Basic residues" evidence="1">
    <location>
        <begin position="1"/>
        <end position="13"/>
    </location>
</feature>
<dbReference type="HOGENOM" id="CLU_318847_0_0_1"/>
<proteinExistence type="predicted"/>
<feature type="compositionally biased region" description="Polar residues" evidence="1">
    <location>
        <begin position="60"/>
        <end position="74"/>
    </location>
</feature>
<dbReference type="EMBL" id="KN846961">
    <property type="protein sequence ID" value="KIW64378.1"/>
    <property type="molecule type" value="Genomic_DNA"/>
</dbReference>
<accession>A0A0D2F8N3</accession>
<sequence>MGQKSSKVKKRDSKRLTPEASPAGHRSIVGNEPVSVPPSARAQQGRPASTAIQSPRRVQVPTSPVTPNETAALPQQGSTLYRSLARNEIRLLRILPPEKSSSEFDFAPDIVQCELLYESLDRIDAANAKASLAEASESRILDFLFQGLMSDDSENSRAMASVQQHLRKDMRKTDKEESVRFPLSTNRRAMLEQLYAQFQQRRAKWLPEGFNSWTGAESWDDWLRSWIWVPLSGHEECAELPTDGYFAVSYVCSDVQPSFYRDEFGHLLTHMAQAGGITLKQLLHDYRLPPDQLSDDPIQHPSTAQILVNGTVVEVGTSLDRALRTLREIPEVQLGKKVWVDALSINQADLVEKSHEVLNMGLIYGKAERVISYLGPEEDDSGDTLEVMSIMGEALLTEKDIPAITQWLFSNFDAELVLRMAQLLSRPYWSRIWIVQEIVLGNENAITICGARRFPTSQLLTLGARLFGATPELCVDRSFRLGHVPGGPSADMALKFFIEGLTKLRDLRQYQVNLPTMIDSSTYASTLWFRVASANYATDPRDMVYGMLNLLPRALVARLNVDYAQHNTYRRVMTDFAVANISSTNVLSWILHRPWCPFPGDQEWPSWVPNLALPFDSAQFWWTLGVQACSGYAGRIEFRFNTQTNFPTLQCDGFFIDVINQTTISHSSRRAQEASQELVSQVWNQAVVDLGLDLARERMRLWRVCKTTFSEPPAIPNLRLGSSPHHAYGTLAGLKAALAACFRHMNLFAVAEHESIFDVPLNLLETWEMDMPQVVAGQTAPTLNPTPLHFLQRVLKEFGLLDLWGLAFRNLFSQRPAAAAPVPELHSSERTVLISRLFTTCAGYVGAALCPLRAGDRIYVLPNCKMPVALRPSGKVRGAYELLGGLYIPGFMQGEMFQTPGARMRIEMVTLV</sequence>
<gene>
    <name evidence="3" type="ORF">PV04_09317</name>
</gene>